<feature type="domain" description="Alpha-D-phosphohexomutase alpha/beta/alpha" evidence="9">
    <location>
        <begin position="4"/>
        <end position="133"/>
    </location>
</feature>
<dbReference type="Pfam" id="PF02878">
    <property type="entry name" value="PGM_PMM_I"/>
    <property type="match status" value="1"/>
</dbReference>
<dbReference type="HAMAP" id="MF_01554_A">
    <property type="entry name" value="GlmM_A"/>
    <property type="match status" value="1"/>
</dbReference>
<keyword evidence="5 6" id="KW-0413">Isomerase</keyword>
<comment type="PTM">
    <text evidence="6">Activated by phosphorylation.</text>
</comment>
<feature type="modified residue" description="Phosphoserine" evidence="6">
    <location>
        <position position="97"/>
    </location>
</feature>
<dbReference type="InterPro" id="IPR005841">
    <property type="entry name" value="Alpha-D-phosphohexomutase_SF"/>
</dbReference>
<dbReference type="GO" id="GO:0000287">
    <property type="term" value="F:magnesium ion binding"/>
    <property type="evidence" value="ECO:0007669"/>
    <property type="project" value="UniProtKB-UniRule"/>
</dbReference>
<evidence type="ECO:0000259" key="8">
    <source>
        <dbReference type="Pfam" id="PF00408"/>
    </source>
</evidence>
<dbReference type="Pfam" id="PF00408">
    <property type="entry name" value="PGM_PMM_IV"/>
    <property type="match status" value="1"/>
</dbReference>
<evidence type="ECO:0000259" key="11">
    <source>
        <dbReference type="Pfam" id="PF02880"/>
    </source>
</evidence>
<name>E3GXA1_METFV</name>
<evidence type="ECO:0000313" key="12">
    <source>
        <dbReference type="EMBL" id="ADP76933.1"/>
    </source>
</evidence>
<evidence type="ECO:0000256" key="4">
    <source>
        <dbReference type="ARBA" id="ARBA00022842"/>
    </source>
</evidence>
<dbReference type="Gene3D" id="3.30.310.50">
    <property type="entry name" value="Alpha-D-phosphohexomutase, C-terminal domain"/>
    <property type="match status" value="1"/>
</dbReference>
<dbReference type="Pfam" id="PF02879">
    <property type="entry name" value="PGM_PMM_II"/>
    <property type="match status" value="1"/>
</dbReference>
<comment type="similarity">
    <text evidence="1 6 7">Belongs to the phosphohexose mutase family.</text>
</comment>
<evidence type="ECO:0000256" key="1">
    <source>
        <dbReference type="ARBA" id="ARBA00010231"/>
    </source>
</evidence>
<dbReference type="InterPro" id="IPR005846">
    <property type="entry name" value="A-D-PHexomutase_a/b/a-III"/>
</dbReference>
<dbReference type="PANTHER" id="PTHR43771:SF1">
    <property type="entry name" value="PHOSPHOMANNOMUTASE"/>
    <property type="match status" value="1"/>
</dbReference>
<feature type="binding site" evidence="6">
    <location>
        <position position="237"/>
    </location>
    <ligand>
        <name>Mg(2+)</name>
        <dbReference type="ChEBI" id="CHEBI:18420"/>
    </ligand>
</feature>
<dbReference type="SUPFAM" id="SSF53738">
    <property type="entry name" value="Phosphoglucomutase, first 3 domains"/>
    <property type="match status" value="3"/>
</dbReference>
<evidence type="ECO:0000313" key="13">
    <source>
        <dbReference type="Proteomes" id="UP000002315"/>
    </source>
</evidence>
<dbReference type="NCBIfam" id="TIGR03990">
    <property type="entry name" value="Arch_GlmM"/>
    <property type="match status" value="1"/>
</dbReference>
<dbReference type="InterPro" id="IPR036900">
    <property type="entry name" value="A-D-PHexomutase_C_sf"/>
</dbReference>
<dbReference type="Gene3D" id="3.40.120.10">
    <property type="entry name" value="Alpha-D-Glucose-1,6-Bisphosphate, subunit A, domain 3"/>
    <property type="match status" value="3"/>
</dbReference>
<proteinExistence type="inferred from homology"/>
<dbReference type="PANTHER" id="PTHR43771">
    <property type="entry name" value="PHOSPHOMANNOMUTASE"/>
    <property type="match status" value="1"/>
</dbReference>
<comment type="function">
    <text evidence="6">Catalyzes the conversion of glucosamine-6-phosphate to glucosamine-1-phosphate.</text>
</comment>
<dbReference type="KEGG" id="mfv:Mfer_0130"/>
<reference evidence="12 13" key="1">
    <citation type="journal article" date="2010" name="Stand. Genomic Sci.">
        <title>Complete genome sequence of Methanothermus fervidus type strain (V24S).</title>
        <authorList>
            <person name="Anderson I."/>
            <person name="Djao O.D."/>
            <person name="Misra M."/>
            <person name="Chertkov O."/>
            <person name="Nolan M."/>
            <person name="Lucas S."/>
            <person name="Lapidus A."/>
            <person name="Del Rio T.G."/>
            <person name="Tice H."/>
            <person name="Cheng J.F."/>
            <person name="Tapia R."/>
            <person name="Han C."/>
            <person name="Goodwin L."/>
            <person name="Pitluck S."/>
            <person name="Liolios K."/>
            <person name="Ivanova N."/>
            <person name="Mavromatis K."/>
            <person name="Mikhailova N."/>
            <person name="Pati A."/>
            <person name="Brambilla E."/>
            <person name="Chen A."/>
            <person name="Palaniappan K."/>
            <person name="Land M."/>
            <person name="Hauser L."/>
            <person name="Chang Y.J."/>
            <person name="Jeffries C.D."/>
            <person name="Sikorski J."/>
            <person name="Spring S."/>
            <person name="Rohde M."/>
            <person name="Eichinger K."/>
            <person name="Huber H."/>
            <person name="Wirth R."/>
            <person name="Goker M."/>
            <person name="Detter J.C."/>
            <person name="Woyke T."/>
            <person name="Bristow J."/>
            <person name="Eisen J.A."/>
            <person name="Markowitz V."/>
            <person name="Hugenholtz P."/>
            <person name="Klenk H.P."/>
            <person name="Kyrpides N.C."/>
        </authorList>
    </citation>
    <scope>NUCLEOTIDE SEQUENCE [LARGE SCALE GENOMIC DNA]</scope>
    <source>
        <strain evidence="13">ATCC 43054 / DSM 2088 / JCM 10308 / V24 S</strain>
    </source>
</reference>
<dbReference type="GO" id="GO:0005975">
    <property type="term" value="P:carbohydrate metabolic process"/>
    <property type="evidence" value="ECO:0007669"/>
    <property type="project" value="InterPro"/>
</dbReference>
<dbReference type="InterPro" id="IPR005845">
    <property type="entry name" value="A-D-PHexomutase_a/b/a-II"/>
</dbReference>
<dbReference type="InterPro" id="IPR005843">
    <property type="entry name" value="A-D-PHexomutase_C"/>
</dbReference>
<feature type="binding site" description="via phosphate group" evidence="6">
    <location>
        <position position="97"/>
    </location>
    <ligand>
        <name>Mg(2+)</name>
        <dbReference type="ChEBI" id="CHEBI:18420"/>
    </ligand>
</feature>
<dbReference type="PRINTS" id="PR00509">
    <property type="entry name" value="PGMPMM"/>
</dbReference>
<feature type="domain" description="Alpha-D-phosphohexomutase C-terminal" evidence="8">
    <location>
        <begin position="382"/>
        <end position="433"/>
    </location>
</feature>
<feature type="domain" description="Alpha-D-phosphohexomutase alpha/beta/alpha" evidence="11">
    <location>
        <begin position="259"/>
        <end position="353"/>
    </location>
</feature>
<dbReference type="InterPro" id="IPR016066">
    <property type="entry name" value="A-D-PHexomutase_CS"/>
</dbReference>
<feature type="domain" description="Alpha-D-phosphohexomutase alpha/beta/alpha" evidence="10">
    <location>
        <begin position="153"/>
        <end position="248"/>
    </location>
</feature>
<dbReference type="GO" id="GO:0008966">
    <property type="term" value="F:phosphoglucosamine mutase activity"/>
    <property type="evidence" value="ECO:0007669"/>
    <property type="project" value="UniProtKB-UniRule"/>
</dbReference>
<evidence type="ECO:0000256" key="3">
    <source>
        <dbReference type="ARBA" id="ARBA00022723"/>
    </source>
</evidence>
<dbReference type="CDD" id="cd03087">
    <property type="entry name" value="PGM_like1"/>
    <property type="match status" value="1"/>
</dbReference>
<dbReference type="EMBL" id="CP002278">
    <property type="protein sequence ID" value="ADP76933.1"/>
    <property type="molecule type" value="Genomic_DNA"/>
</dbReference>
<dbReference type="AlphaFoldDB" id="E3GXA1"/>
<keyword evidence="4 6" id="KW-0460">Magnesium</keyword>
<dbReference type="STRING" id="523846.Mfer_0130"/>
<dbReference type="PROSITE" id="PS00710">
    <property type="entry name" value="PGM_PMM"/>
    <property type="match status" value="1"/>
</dbReference>
<dbReference type="OrthoDB" id="10363at2157"/>
<keyword evidence="3 6" id="KW-0479">Metal-binding</keyword>
<evidence type="ECO:0000256" key="5">
    <source>
        <dbReference type="ARBA" id="ARBA00023235"/>
    </source>
</evidence>
<evidence type="ECO:0000259" key="10">
    <source>
        <dbReference type="Pfam" id="PF02879"/>
    </source>
</evidence>
<dbReference type="InterPro" id="IPR023666">
    <property type="entry name" value="GlmM_arc"/>
</dbReference>
<dbReference type="InterPro" id="IPR016055">
    <property type="entry name" value="A-D-PHexomutase_a/b/a-I/II/III"/>
</dbReference>
<comment type="cofactor">
    <cofactor evidence="6">
        <name>Mg(2+)</name>
        <dbReference type="ChEBI" id="CHEBI:18420"/>
    </cofactor>
    <text evidence="6">Binds 1 Mg(2+) ion per subunit.</text>
</comment>
<dbReference type="SUPFAM" id="SSF55957">
    <property type="entry name" value="Phosphoglucomutase, C-terminal domain"/>
    <property type="match status" value="1"/>
</dbReference>
<dbReference type="EC" id="5.4.2.10" evidence="6"/>
<feature type="binding site" evidence="6">
    <location>
        <position position="239"/>
    </location>
    <ligand>
        <name>Mg(2+)</name>
        <dbReference type="ChEBI" id="CHEBI:18420"/>
    </ligand>
</feature>
<gene>
    <name evidence="6" type="primary">glmM</name>
    <name evidence="12" type="ordered locus">Mfer_0130</name>
</gene>
<comment type="catalytic activity">
    <reaction evidence="6">
        <text>alpha-D-glucosamine 1-phosphate = D-glucosamine 6-phosphate</text>
        <dbReference type="Rhea" id="RHEA:23424"/>
        <dbReference type="ChEBI" id="CHEBI:58516"/>
        <dbReference type="ChEBI" id="CHEBI:58725"/>
        <dbReference type="EC" id="5.4.2.10"/>
    </reaction>
</comment>
<dbReference type="HOGENOM" id="CLU_016950_7_1_2"/>
<evidence type="ECO:0000256" key="7">
    <source>
        <dbReference type="RuleBase" id="RU004326"/>
    </source>
</evidence>
<keyword evidence="13" id="KW-1185">Reference proteome</keyword>
<dbReference type="Proteomes" id="UP000002315">
    <property type="component" value="Chromosome"/>
</dbReference>
<evidence type="ECO:0000256" key="2">
    <source>
        <dbReference type="ARBA" id="ARBA00022553"/>
    </source>
</evidence>
<dbReference type="FunFam" id="3.40.120.10:FF:000003">
    <property type="entry name" value="Phosphoglucosamine mutase"/>
    <property type="match status" value="1"/>
</dbReference>
<feature type="binding site" evidence="6">
    <location>
        <position position="235"/>
    </location>
    <ligand>
        <name>Mg(2+)</name>
        <dbReference type="ChEBI" id="CHEBI:18420"/>
    </ligand>
</feature>
<organism evidence="12 13">
    <name type="scientific">Methanothermus fervidus (strain ATCC 43054 / DSM 2088 / JCM 10308 / V24 S)</name>
    <dbReference type="NCBI Taxonomy" id="523846"/>
    <lineage>
        <taxon>Archaea</taxon>
        <taxon>Methanobacteriati</taxon>
        <taxon>Methanobacteriota</taxon>
        <taxon>Methanomada group</taxon>
        <taxon>Methanobacteria</taxon>
        <taxon>Methanobacteriales</taxon>
        <taxon>Methanothermaceae</taxon>
        <taxon>Methanothermus</taxon>
    </lineage>
</organism>
<accession>E3GXA1</accession>
<protein>
    <recommendedName>
        <fullName evidence="6">Probable phosphoglucosamine mutase</fullName>
        <ecNumber evidence="6">5.4.2.10</ecNumber>
    </recommendedName>
</protein>
<dbReference type="FunFam" id="3.40.120.10:FF:000001">
    <property type="entry name" value="Phosphoglucosamine mutase"/>
    <property type="match status" value="1"/>
</dbReference>
<sequence length="452" mass="49427">MSMSLFGTSGIRGKIRSKITSELALKVGKAIATYVGGGKIVIGHDPRTSSEMLVSAVAAGLMECGSKVIRIGMVPTPALGYAVKKLNADTGVMITASHNPPEYNGIKAWNANGMAYTPSQEDEIERIIHDNDFDEKEWDKIGNIKDAKIIEDYKTDLINSIDIKNELKVVVDAGCGAASYVTPYVLRELGCEVITLNCQPDGFFPGRNPEPTEENLKDLMETVKAVGADIGIAHDGDADRAVIVTDEGKIADFDKLLALVSKKYGGTIVTTVDASLCIEECMEEIGGKVIRTKVGDVNVANEIMKHNASFGGEPSGTWIHPTFSLTPDGIFSALRVVEVIDKEGNLSDLLAEIPSYPNIRDKIQCPDMHKKEVMKIIEPKLKNEFPKAKIDKIDGIRITLKDKSWILVRPSGTEPYIRIRAESRDKNKLKNIYNKVHSIVKKAINTVVSCKQ</sequence>
<keyword evidence="2 6" id="KW-0597">Phosphoprotein</keyword>
<feature type="active site" description="Phosphoserine intermediate" evidence="6">
    <location>
        <position position="97"/>
    </location>
</feature>
<dbReference type="Pfam" id="PF02880">
    <property type="entry name" value="PGM_PMM_III"/>
    <property type="match status" value="1"/>
</dbReference>
<evidence type="ECO:0000259" key="9">
    <source>
        <dbReference type="Pfam" id="PF02878"/>
    </source>
</evidence>
<dbReference type="InterPro" id="IPR024086">
    <property type="entry name" value="GlmM_arc-type"/>
</dbReference>
<evidence type="ECO:0000256" key="6">
    <source>
        <dbReference type="HAMAP-Rule" id="MF_01554"/>
    </source>
</evidence>
<dbReference type="InterPro" id="IPR005844">
    <property type="entry name" value="A-D-PHexomutase_a/b/a-I"/>
</dbReference>